<protein>
    <recommendedName>
        <fullName evidence="2">Transcriptional regulator</fullName>
    </recommendedName>
</protein>
<organism evidence="1">
    <name type="scientific">uncultured Eubacteriales bacterium</name>
    <dbReference type="NCBI Taxonomy" id="172733"/>
    <lineage>
        <taxon>Bacteria</taxon>
        <taxon>Bacillati</taxon>
        <taxon>Bacillota</taxon>
        <taxon>Clostridia</taxon>
        <taxon>Eubacteriales</taxon>
        <taxon>environmental samples</taxon>
    </lineage>
</organism>
<dbReference type="EMBL" id="FLUN01000001">
    <property type="protein sequence ID" value="SBV94258.1"/>
    <property type="molecule type" value="Genomic_DNA"/>
</dbReference>
<evidence type="ECO:0000313" key="1">
    <source>
        <dbReference type="EMBL" id="SBV94258.1"/>
    </source>
</evidence>
<dbReference type="AlphaFoldDB" id="A0A212J480"/>
<evidence type="ECO:0008006" key="2">
    <source>
        <dbReference type="Google" id="ProtNLM"/>
    </source>
</evidence>
<accession>A0A212J480</accession>
<dbReference type="NCBIfam" id="TIGR01636">
    <property type="entry name" value="phage_rinA"/>
    <property type="match status" value="1"/>
</dbReference>
<reference evidence="1" key="1">
    <citation type="submission" date="2016-04" db="EMBL/GenBank/DDBJ databases">
        <authorList>
            <person name="Evans L.H."/>
            <person name="Alamgir A."/>
            <person name="Owens N."/>
            <person name="Weber N.D."/>
            <person name="Virtaneva K."/>
            <person name="Barbian K."/>
            <person name="Babar A."/>
            <person name="Rosenke K."/>
        </authorList>
    </citation>
    <scope>NUCLEOTIDE SEQUENCE</scope>
    <source>
        <strain evidence="1">86</strain>
    </source>
</reference>
<gene>
    <name evidence="1" type="ORF">KL86CLO1_10489</name>
</gene>
<name>A0A212J480_9FIRM</name>
<proteinExistence type="predicted"/>
<dbReference type="InterPro" id="IPR006523">
    <property type="entry name" value="RinA"/>
</dbReference>
<sequence length="140" mass="16005">MRYKFSLAPKIKGYVEWQLEHYHEDKRQMEEYKRDMVPSGTANYSGMWGGSEPGNPTAATVERIVTNPYIITTERNVKAVDRALMACDDETKRIVDLVYWRRTHTVTGAGYKIGMSPATAYRKVNRVLCLLSLEMGLVNP</sequence>